<dbReference type="AlphaFoldDB" id="A0A1H3Q618"/>
<dbReference type="GO" id="GO:0009022">
    <property type="term" value="F:tRNA nucleotidyltransferase activity"/>
    <property type="evidence" value="ECO:0007669"/>
    <property type="project" value="UniProtKB-UniRule"/>
</dbReference>
<sequence>MTDIIRKDGRTPDQLRAVTIERGWSDQAEGSALISFGKTKVLCTASFTNGVPRWKSGSGKGWVTAEYAMLPRSTNDRMDRESVKGRIGGRTHEISRLIGRSLRAVVDMKALGENTIVIDCDVLQADGGTRTAAITGAYVALADAIEWAREKKFIGQRSQPLLDTVSAVSVGIIDGDPMLDLAYVEDVRAETDMNVVVTGRGLFVEVQGTAEGAPFDRSELNSLLDLALLGTTELAVLQNAVLAAGAAGE</sequence>
<dbReference type="GO" id="GO:0000175">
    <property type="term" value="F:3'-5'-RNA exonuclease activity"/>
    <property type="evidence" value="ECO:0007669"/>
    <property type="project" value="UniProtKB-UniRule"/>
</dbReference>
<evidence type="ECO:0000313" key="10">
    <source>
        <dbReference type="EMBL" id="SDZ08982.1"/>
    </source>
</evidence>
<dbReference type="GO" id="GO:0000049">
    <property type="term" value="F:tRNA binding"/>
    <property type="evidence" value="ECO:0007669"/>
    <property type="project" value="UniProtKB-UniRule"/>
</dbReference>
<feature type="domain" description="Exoribonuclease phosphorolytic" evidence="8">
    <location>
        <begin position="14"/>
        <end position="144"/>
    </location>
</feature>
<dbReference type="GO" id="GO:0016075">
    <property type="term" value="P:rRNA catabolic process"/>
    <property type="evidence" value="ECO:0007669"/>
    <property type="project" value="UniProtKB-UniRule"/>
</dbReference>
<dbReference type="InterPro" id="IPR020568">
    <property type="entry name" value="Ribosomal_Su5_D2-typ_SF"/>
</dbReference>
<keyword evidence="7" id="KW-0808">Transferase</keyword>
<dbReference type="GO" id="GO:0008033">
    <property type="term" value="P:tRNA processing"/>
    <property type="evidence" value="ECO:0007669"/>
    <property type="project" value="UniProtKB-UniRule"/>
</dbReference>
<dbReference type="PANTHER" id="PTHR11953">
    <property type="entry name" value="EXOSOME COMPLEX COMPONENT"/>
    <property type="match status" value="1"/>
</dbReference>
<keyword evidence="4 7" id="KW-0819">tRNA processing</keyword>
<keyword evidence="5 7" id="KW-0548">Nucleotidyltransferase</keyword>
<proteinExistence type="inferred from homology"/>
<feature type="domain" description="Exoribonuclease phosphorolytic" evidence="9">
    <location>
        <begin position="163"/>
        <end position="228"/>
    </location>
</feature>
<dbReference type="InterPro" id="IPR036345">
    <property type="entry name" value="ExoRNase_PH_dom2_sf"/>
</dbReference>
<reference evidence="10 11" key="1">
    <citation type="submission" date="2016-10" db="EMBL/GenBank/DDBJ databases">
        <authorList>
            <person name="de Groot N.N."/>
        </authorList>
    </citation>
    <scope>NUCLEOTIDE SEQUENCE [LARGE SCALE GENOMIC DNA]</scope>
    <source>
        <strain evidence="10 11">CGMCC 4.3491</strain>
    </source>
</reference>
<dbReference type="EC" id="2.7.7.56" evidence="7"/>
<dbReference type="RefSeq" id="WP_092553617.1">
    <property type="nucleotide sequence ID" value="NZ_FNPZ01000002.1"/>
</dbReference>
<dbReference type="InterPro" id="IPR027408">
    <property type="entry name" value="PNPase/RNase_PH_dom_sf"/>
</dbReference>
<dbReference type="Pfam" id="PF03725">
    <property type="entry name" value="RNase_PH_C"/>
    <property type="match status" value="1"/>
</dbReference>
<comment type="catalytic activity">
    <reaction evidence="7">
        <text>tRNA(n+1) + phosphate = tRNA(n) + a ribonucleoside 5'-diphosphate</text>
        <dbReference type="Rhea" id="RHEA:10628"/>
        <dbReference type="Rhea" id="RHEA-COMP:17343"/>
        <dbReference type="Rhea" id="RHEA-COMP:17344"/>
        <dbReference type="ChEBI" id="CHEBI:43474"/>
        <dbReference type="ChEBI" id="CHEBI:57930"/>
        <dbReference type="ChEBI" id="CHEBI:173114"/>
        <dbReference type="EC" id="2.7.7.56"/>
    </reaction>
</comment>
<organism evidence="10 11">
    <name type="scientific">Herbiconiux ginsengi</name>
    <dbReference type="NCBI Taxonomy" id="381665"/>
    <lineage>
        <taxon>Bacteria</taxon>
        <taxon>Bacillati</taxon>
        <taxon>Actinomycetota</taxon>
        <taxon>Actinomycetes</taxon>
        <taxon>Micrococcales</taxon>
        <taxon>Microbacteriaceae</taxon>
        <taxon>Herbiconiux</taxon>
    </lineage>
</organism>
<keyword evidence="3 7" id="KW-0820">tRNA-binding</keyword>
<dbReference type="SUPFAM" id="SSF55666">
    <property type="entry name" value="Ribonuclease PH domain 2-like"/>
    <property type="match status" value="1"/>
</dbReference>
<evidence type="ECO:0000259" key="9">
    <source>
        <dbReference type="Pfam" id="PF03725"/>
    </source>
</evidence>
<gene>
    <name evidence="7" type="primary">rph</name>
    <name evidence="10" type="ORF">SAMN05216554_2340</name>
</gene>
<dbReference type="PROSITE" id="PS01277">
    <property type="entry name" value="RIBONUCLEASE_PH"/>
    <property type="match status" value="1"/>
</dbReference>
<dbReference type="Proteomes" id="UP000198891">
    <property type="component" value="Unassembled WGS sequence"/>
</dbReference>
<evidence type="ECO:0000256" key="1">
    <source>
        <dbReference type="ARBA" id="ARBA00006678"/>
    </source>
</evidence>
<dbReference type="SUPFAM" id="SSF54211">
    <property type="entry name" value="Ribosomal protein S5 domain 2-like"/>
    <property type="match status" value="1"/>
</dbReference>
<evidence type="ECO:0000313" key="11">
    <source>
        <dbReference type="Proteomes" id="UP000198891"/>
    </source>
</evidence>
<dbReference type="NCBIfam" id="TIGR01966">
    <property type="entry name" value="RNasePH"/>
    <property type="match status" value="1"/>
</dbReference>
<dbReference type="EMBL" id="FNPZ01000002">
    <property type="protein sequence ID" value="SDZ08982.1"/>
    <property type="molecule type" value="Genomic_DNA"/>
</dbReference>
<evidence type="ECO:0000256" key="5">
    <source>
        <dbReference type="ARBA" id="ARBA00022695"/>
    </source>
</evidence>
<dbReference type="HAMAP" id="MF_00564">
    <property type="entry name" value="RNase_PH"/>
    <property type="match status" value="1"/>
</dbReference>
<evidence type="ECO:0000256" key="6">
    <source>
        <dbReference type="ARBA" id="ARBA00022884"/>
    </source>
</evidence>
<keyword evidence="2 7" id="KW-0698">rRNA processing</keyword>
<comment type="subunit">
    <text evidence="7">Homohexameric ring arranged as a trimer of dimers.</text>
</comment>
<dbReference type="GO" id="GO:0031125">
    <property type="term" value="P:rRNA 3'-end processing"/>
    <property type="evidence" value="ECO:0007669"/>
    <property type="project" value="UniProtKB-ARBA"/>
</dbReference>
<feature type="binding site" evidence="7">
    <location>
        <position position="90"/>
    </location>
    <ligand>
        <name>phosphate</name>
        <dbReference type="ChEBI" id="CHEBI:43474"/>
        <note>substrate</note>
    </ligand>
</feature>
<dbReference type="InterPro" id="IPR050080">
    <property type="entry name" value="RNase_PH"/>
</dbReference>
<accession>A0A1H3Q618</accession>
<name>A0A1H3Q618_9MICO</name>
<feature type="binding site" evidence="7">
    <location>
        <begin position="128"/>
        <end position="130"/>
    </location>
    <ligand>
        <name>phosphate</name>
        <dbReference type="ChEBI" id="CHEBI:43474"/>
        <note>substrate</note>
    </ligand>
</feature>
<evidence type="ECO:0000256" key="2">
    <source>
        <dbReference type="ARBA" id="ARBA00022552"/>
    </source>
</evidence>
<dbReference type="OrthoDB" id="9802265at2"/>
<dbReference type="FunFam" id="3.30.230.70:FF:000003">
    <property type="entry name" value="Ribonuclease PH"/>
    <property type="match status" value="1"/>
</dbReference>
<dbReference type="InterPro" id="IPR001247">
    <property type="entry name" value="ExoRNase_PH_dom1"/>
</dbReference>
<dbReference type="InterPro" id="IPR015847">
    <property type="entry name" value="ExoRNase_PH_dom2"/>
</dbReference>
<dbReference type="InterPro" id="IPR002381">
    <property type="entry name" value="RNase_PH_bac-type"/>
</dbReference>
<protein>
    <recommendedName>
        <fullName evidence="7">Ribonuclease PH</fullName>
        <shortName evidence="7">RNase PH</shortName>
        <ecNumber evidence="7">2.7.7.56</ecNumber>
    </recommendedName>
    <alternativeName>
        <fullName evidence="7">tRNA nucleotidyltransferase</fullName>
    </alternativeName>
</protein>
<keyword evidence="11" id="KW-1185">Reference proteome</keyword>
<dbReference type="InterPro" id="IPR018336">
    <property type="entry name" value="RNase_PH_CS"/>
</dbReference>
<comment type="function">
    <text evidence="7">Phosphorolytic 3'-5' exoribonuclease that plays an important role in tRNA 3'-end maturation. Removes nucleotide residues following the 3'-CCA terminus of tRNAs; can also add nucleotides to the ends of RNA molecules by using nucleoside diphosphates as substrates, but this may not be physiologically important. Probably plays a role in initiation of 16S rRNA degradation (leading to ribosome degradation) during starvation.</text>
</comment>
<keyword evidence="6" id="KW-0694">RNA-binding</keyword>
<dbReference type="CDD" id="cd11362">
    <property type="entry name" value="RNase_PH_bact"/>
    <property type="match status" value="1"/>
</dbReference>
<comment type="similarity">
    <text evidence="1 7">Belongs to the RNase PH family.</text>
</comment>
<evidence type="ECO:0000259" key="8">
    <source>
        <dbReference type="Pfam" id="PF01138"/>
    </source>
</evidence>
<dbReference type="STRING" id="381665.SAMN05216554_2340"/>
<evidence type="ECO:0000256" key="3">
    <source>
        <dbReference type="ARBA" id="ARBA00022555"/>
    </source>
</evidence>
<dbReference type="PANTHER" id="PTHR11953:SF0">
    <property type="entry name" value="EXOSOME COMPLEX COMPONENT RRP41"/>
    <property type="match status" value="1"/>
</dbReference>
<evidence type="ECO:0000256" key="4">
    <source>
        <dbReference type="ARBA" id="ARBA00022694"/>
    </source>
</evidence>
<dbReference type="Gene3D" id="3.30.230.70">
    <property type="entry name" value="GHMP Kinase, N-terminal domain"/>
    <property type="match status" value="1"/>
</dbReference>
<dbReference type="Pfam" id="PF01138">
    <property type="entry name" value="RNase_PH"/>
    <property type="match status" value="1"/>
</dbReference>
<evidence type="ECO:0000256" key="7">
    <source>
        <dbReference type="HAMAP-Rule" id="MF_00564"/>
    </source>
</evidence>